<feature type="region of interest" description="Disordered" evidence="1">
    <location>
        <begin position="212"/>
        <end position="248"/>
    </location>
</feature>
<organism evidence="2 3">
    <name type="scientific">Panicum miliaceum</name>
    <name type="common">Proso millet</name>
    <name type="synonym">Broomcorn millet</name>
    <dbReference type="NCBI Taxonomy" id="4540"/>
    <lineage>
        <taxon>Eukaryota</taxon>
        <taxon>Viridiplantae</taxon>
        <taxon>Streptophyta</taxon>
        <taxon>Embryophyta</taxon>
        <taxon>Tracheophyta</taxon>
        <taxon>Spermatophyta</taxon>
        <taxon>Magnoliopsida</taxon>
        <taxon>Liliopsida</taxon>
        <taxon>Poales</taxon>
        <taxon>Poaceae</taxon>
        <taxon>PACMAD clade</taxon>
        <taxon>Panicoideae</taxon>
        <taxon>Panicodae</taxon>
        <taxon>Paniceae</taxon>
        <taxon>Panicinae</taxon>
        <taxon>Panicum</taxon>
        <taxon>Panicum sect. Panicum</taxon>
    </lineage>
</organism>
<keyword evidence="3" id="KW-1185">Reference proteome</keyword>
<name>A0A3L6RTV7_PANMI</name>
<evidence type="ECO:0000313" key="2">
    <source>
        <dbReference type="EMBL" id="RLN09192.1"/>
    </source>
</evidence>
<dbReference type="AlphaFoldDB" id="A0A3L6RTV7"/>
<comment type="caution">
    <text evidence="2">The sequence shown here is derived from an EMBL/GenBank/DDBJ whole genome shotgun (WGS) entry which is preliminary data.</text>
</comment>
<dbReference type="Proteomes" id="UP000275267">
    <property type="component" value="Unassembled WGS sequence"/>
</dbReference>
<dbReference type="EMBL" id="PQIB02000007">
    <property type="protein sequence ID" value="RLN09192.1"/>
    <property type="molecule type" value="Genomic_DNA"/>
</dbReference>
<feature type="compositionally biased region" description="Polar residues" evidence="1">
    <location>
        <begin position="219"/>
        <end position="231"/>
    </location>
</feature>
<reference evidence="3" key="1">
    <citation type="journal article" date="2019" name="Nat. Commun.">
        <title>The genome of broomcorn millet.</title>
        <authorList>
            <person name="Zou C."/>
            <person name="Miki D."/>
            <person name="Li D."/>
            <person name="Tang Q."/>
            <person name="Xiao L."/>
            <person name="Rajput S."/>
            <person name="Deng P."/>
            <person name="Jia W."/>
            <person name="Huang R."/>
            <person name="Zhang M."/>
            <person name="Sun Y."/>
            <person name="Hu J."/>
            <person name="Fu X."/>
            <person name="Schnable P.S."/>
            <person name="Li F."/>
            <person name="Zhang H."/>
            <person name="Feng B."/>
            <person name="Zhu X."/>
            <person name="Liu R."/>
            <person name="Schnable J.C."/>
            <person name="Zhu J.-K."/>
            <person name="Zhang H."/>
        </authorList>
    </citation>
    <scope>NUCLEOTIDE SEQUENCE [LARGE SCALE GENOMIC DNA]</scope>
</reference>
<accession>A0A3L6RTV7</accession>
<sequence length="282" mass="31267">MRPGEPQFSVGDFIWQQIKNVSENPQKICSYSPYIMYMIKKTTGINFPSDVSHKPLRPPVSKSPRIPSPPDAAEEEEETQHEHHQQLDTQTGAGLTGSPDQSDRFRVKEILRLSRKRQWRASRKERDSIKMMHNSMNLQPPRSPISPTPPEVEVPSVEARLSGYLNSGNFDQYGSMFYPPHGPQDRGYFVSASADHFSSVIYGKPRPMYAAPPPPSFGDISSSSHGATSYQGMPPPPQPHRPSAADQMAASLGASLFCPPSSDPTIVHQWDIATPSDNGDDQ</sequence>
<protein>
    <submittedName>
        <fullName evidence="2">Uncharacterized protein</fullName>
    </submittedName>
</protein>
<feature type="region of interest" description="Disordered" evidence="1">
    <location>
        <begin position="46"/>
        <end position="103"/>
    </location>
</feature>
<evidence type="ECO:0000313" key="3">
    <source>
        <dbReference type="Proteomes" id="UP000275267"/>
    </source>
</evidence>
<proteinExistence type="predicted"/>
<gene>
    <name evidence="2" type="ORF">C2845_PM11G06510</name>
</gene>
<evidence type="ECO:0000256" key="1">
    <source>
        <dbReference type="SAM" id="MobiDB-lite"/>
    </source>
</evidence>